<dbReference type="InterPro" id="IPR042113">
    <property type="entry name" value="P_AcTrfase_dom1"/>
</dbReference>
<dbReference type="EMBL" id="SOBG01000004">
    <property type="protein sequence ID" value="TDT70492.1"/>
    <property type="molecule type" value="Genomic_DNA"/>
</dbReference>
<dbReference type="Proteomes" id="UP000294678">
    <property type="component" value="Unassembled WGS sequence"/>
</dbReference>
<evidence type="ECO:0000256" key="5">
    <source>
        <dbReference type="ARBA" id="ARBA00021528"/>
    </source>
</evidence>
<dbReference type="InterPro" id="IPR050500">
    <property type="entry name" value="Phos_Acetyltrans/Butyryltrans"/>
</dbReference>
<feature type="domain" description="Phosphate acetyl/butaryl transferase" evidence="9">
    <location>
        <begin position="3"/>
        <end position="331"/>
    </location>
</feature>
<dbReference type="AlphaFoldDB" id="A0AA46I5J5"/>
<dbReference type="GO" id="GO:0008959">
    <property type="term" value="F:phosphate acetyltransferase activity"/>
    <property type="evidence" value="ECO:0007669"/>
    <property type="project" value="UniProtKB-EC"/>
</dbReference>
<keyword evidence="11" id="KW-1185">Reference proteome</keyword>
<dbReference type="SUPFAM" id="SSF53659">
    <property type="entry name" value="Isocitrate/Isopropylmalate dehydrogenase-like"/>
    <property type="match status" value="1"/>
</dbReference>
<comment type="catalytic activity">
    <reaction evidence="1">
        <text>acetyl-CoA + phosphate = acetyl phosphate + CoA</text>
        <dbReference type="Rhea" id="RHEA:19521"/>
        <dbReference type="ChEBI" id="CHEBI:22191"/>
        <dbReference type="ChEBI" id="CHEBI:43474"/>
        <dbReference type="ChEBI" id="CHEBI:57287"/>
        <dbReference type="ChEBI" id="CHEBI:57288"/>
        <dbReference type="EC" id="2.3.1.8"/>
    </reaction>
</comment>
<dbReference type="InterPro" id="IPR042112">
    <property type="entry name" value="P_AcTrfase_dom2"/>
</dbReference>
<evidence type="ECO:0000256" key="2">
    <source>
        <dbReference type="ARBA" id="ARBA00004989"/>
    </source>
</evidence>
<proteinExistence type="inferred from homology"/>
<dbReference type="EC" id="2.3.1.8" evidence="4"/>
<protein>
    <recommendedName>
        <fullName evidence="5">Phosphate acetyltransferase</fullName>
        <ecNumber evidence="4">2.3.1.8</ecNumber>
    </recommendedName>
    <alternativeName>
        <fullName evidence="8">Phosphotransacetylase</fullName>
    </alternativeName>
</protein>
<dbReference type="Pfam" id="PF01515">
    <property type="entry name" value="PTA_PTB"/>
    <property type="match status" value="1"/>
</dbReference>
<dbReference type="InterPro" id="IPR012147">
    <property type="entry name" value="P_Ac_Bu_trans"/>
</dbReference>
<organism evidence="10 11">
    <name type="scientific">Hypnocyclicus thermotrophus</name>
    <dbReference type="NCBI Taxonomy" id="1627895"/>
    <lineage>
        <taxon>Bacteria</taxon>
        <taxon>Fusobacteriati</taxon>
        <taxon>Fusobacteriota</taxon>
        <taxon>Fusobacteriia</taxon>
        <taxon>Fusobacteriales</taxon>
        <taxon>Fusobacteriaceae</taxon>
        <taxon>Hypnocyclicus</taxon>
    </lineage>
</organism>
<evidence type="ECO:0000256" key="7">
    <source>
        <dbReference type="ARBA" id="ARBA00023315"/>
    </source>
</evidence>
<comment type="similarity">
    <text evidence="3">Belongs to the phosphate acetyltransferase and butyryltransferase family.</text>
</comment>
<comment type="pathway">
    <text evidence="2">Metabolic intermediate biosynthesis; acetyl-CoA biosynthesis; acetyl-CoA from acetate: step 2/2.</text>
</comment>
<evidence type="ECO:0000256" key="1">
    <source>
        <dbReference type="ARBA" id="ARBA00000705"/>
    </source>
</evidence>
<evidence type="ECO:0000256" key="4">
    <source>
        <dbReference type="ARBA" id="ARBA00012707"/>
    </source>
</evidence>
<keyword evidence="7" id="KW-0012">Acyltransferase</keyword>
<evidence type="ECO:0000313" key="10">
    <source>
        <dbReference type="EMBL" id="TDT70492.1"/>
    </source>
</evidence>
<dbReference type="PANTHER" id="PTHR43356:SF3">
    <property type="entry name" value="PHOSPHATE ACETYLTRANSFERASE"/>
    <property type="match status" value="1"/>
</dbReference>
<evidence type="ECO:0000256" key="8">
    <source>
        <dbReference type="ARBA" id="ARBA00031108"/>
    </source>
</evidence>
<reference evidence="10 11" key="1">
    <citation type="submission" date="2019-03" db="EMBL/GenBank/DDBJ databases">
        <title>Genomic Encyclopedia of Type Strains, Phase IV (KMG-IV): sequencing the most valuable type-strain genomes for metagenomic binning, comparative biology and taxonomic classification.</title>
        <authorList>
            <person name="Goeker M."/>
        </authorList>
    </citation>
    <scope>NUCLEOTIDE SEQUENCE [LARGE SCALE GENOMIC DNA]</scope>
    <source>
        <strain evidence="10 11">DSM 100055</strain>
    </source>
</reference>
<dbReference type="Gene3D" id="3.40.50.10750">
    <property type="entry name" value="Isocitrate/Isopropylmalate dehydrogenase-like"/>
    <property type="match status" value="1"/>
</dbReference>
<dbReference type="NCBIfam" id="TIGR00651">
    <property type="entry name" value="pta"/>
    <property type="match status" value="1"/>
</dbReference>
<keyword evidence="6" id="KW-0808">Transferase</keyword>
<dbReference type="NCBIfam" id="NF007233">
    <property type="entry name" value="PRK09653.1"/>
    <property type="match status" value="1"/>
</dbReference>
<dbReference type="InterPro" id="IPR002505">
    <property type="entry name" value="PTA_PTB"/>
</dbReference>
<dbReference type="PANTHER" id="PTHR43356">
    <property type="entry name" value="PHOSPHATE ACETYLTRANSFERASE"/>
    <property type="match status" value="1"/>
</dbReference>
<name>A0AA46I5J5_9FUSO</name>
<evidence type="ECO:0000313" key="11">
    <source>
        <dbReference type="Proteomes" id="UP000294678"/>
    </source>
</evidence>
<dbReference type="PIRSF" id="PIRSF000428">
    <property type="entry name" value="P_Ac_trans"/>
    <property type="match status" value="1"/>
</dbReference>
<dbReference type="RefSeq" id="WP_134112928.1">
    <property type="nucleotide sequence ID" value="NZ_SOBG01000004.1"/>
</dbReference>
<evidence type="ECO:0000256" key="3">
    <source>
        <dbReference type="ARBA" id="ARBA00005656"/>
    </source>
</evidence>
<comment type="caution">
    <text evidence="10">The sequence shown here is derived from an EMBL/GenBank/DDBJ whole genome shotgun (WGS) entry which is preliminary data.</text>
</comment>
<accession>A0AA46I5J5</accession>
<dbReference type="Gene3D" id="3.40.50.10950">
    <property type="match status" value="1"/>
</dbReference>
<evidence type="ECO:0000259" key="9">
    <source>
        <dbReference type="Pfam" id="PF01515"/>
    </source>
</evidence>
<dbReference type="InterPro" id="IPR004614">
    <property type="entry name" value="P_AcTrfase"/>
</dbReference>
<sequence length="336" mass="35876">MGIIEQIRSKAKAELKTIVLPETNDERVVKAAAKVLEEKLAKLILIGEETTIKSKASELNINIEGAEIVNPKNYSKLDKYIAEFVKLREKKGMTEQIARQVLENDPRFFGAMMVRMGDADGMVAGSDSPTADVLRAAIQVIGTKPGLRTVSSCFVMVLPKESEPAKLYGKDGVLIFSDCGVVPNPTPEQLADIATSAAASARSIVGMEPKVALLSFSTKGSAKHEDVDKVIEAGEILKNRAVNFEFEEELQADAAIVPAIASKKAPDSKVAGKANVLVFPDLSAGNIGYKLVQRLANADAYGPLLQGLAKPVNDLSRGCSVQDIVDIVAITSAQAE</sequence>
<gene>
    <name evidence="10" type="ORF">EV215_1037</name>
</gene>
<evidence type="ECO:0000256" key="6">
    <source>
        <dbReference type="ARBA" id="ARBA00022679"/>
    </source>
</evidence>